<keyword evidence="1" id="KW-0812">Transmembrane</keyword>
<evidence type="ECO:0000313" key="3">
    <source>
        <dbReference type="Proteomes" id="UP000694570"/>
    </source>
</evidence>
<keyword evidence="1" id="KW-0472">Membrane</keyword>
<dbReference type="Proteomes" id="UP000694570">
    <property type="component" value="Unplaced"/>
</dbReference>
<feature type="transmembrane region" description="Helical" evidence="1">
    <location>
        <begin position="76"/>
        <end position="105"/>
    </location>
</feature>
<feature type="transmembrane region" description="Helical" evidence="1">
    <location>
        <begin position="6"/>
        <end position="26"/>
    </location>
</feature>
<evidence type="ECO:0000313" key="2">
    <source>
        <dbReference type="Ensembl" id="ENSSSCP00030040371.1"/>
    </source>
</evidence>
<reference evidence="2" key="1">
    <citation type="submission" date="2025-08" db="UniProtKB">
        <authorList>
            <consortium name="Ensembl"/>
        </authorList>
    </citation>
    <scope>IDENTIFICATION</scope>
</reference>
<protein>
    <submittedName>
        <fullName evidence="2">Uncharacterized protein</fullName>
    </submittedName>
</protein>
<proteinExistence type="predicted"/>
<dbReference type="AlphaFoldDB" id="A0A8D0XTY1"/>
<dbReference type="Ensembl" id="ENSSSCT00030087421.1">
    <property type="protein sequence ID" value="ENSSSCP00030040371.1"/>
    <property type="gene ID" value="ENSSSCG00030062501.1"/>
</dbReference>
<keyword evidence="1" id="KW-1133">Transmembrane helix</keyword>
<sequence>MNTGVHVSFGISVFFFFFFFVIFGCIPRSGIAGSCGSSIFHISRNLPTIFHTGCTSLLSLQQSTGFPFSSHPCQHLLFVFFLMRAILTGVGRCLTVVLICISLTISDVEHLFMWLPVVCHL</sequence>
<evidence type="ECO:0000256" key="1">
    <source>
        <dbReference type="SAM" id="Phobius"/>
    </source>
</evidence>
<name>A0A8D0XTY1_PIG</name>
<organism evidence="2 3">
    <name type="scientific">Sus scrofa</name>
    <name type="common">Pig</name>
    <dbReference type="NCBI Taxonomy" id="9823"/>
    <lineage>
        <taxon>Eukaryota</taxon>
        <taxon>Metazoa</taxon>
        <taxon>Chordata</taxon>
        <taxon>Craniata</taxon>
        <taxon>Vertebrata</taxon>
        <taxon>Euteleostomi</taxon>
        <taxon>Mammalia</taxon>
        <taxon>Eutheria</taxon>
        <taxon>Laurasiatheria</taxon>
        <taxon>Artiodactyla</taxon>
        <taxon>Suina</taxon>
        <taxon>Suidae</taxon>
        <taxon>Sus</taxon>
    </lineage>
</organism>
<accession>A0A8D0XTY1</accession>